<evidence type="ECO:0000256" key="4">
    <source>
        <dbReference type="ARBA" id="ARBA00022806"/>
    </source>
</evidence>
<dbReference type="InterPro" id="IPR027417">
    <property type="entry name" value="P-loop_NTPase"/>
</dbReference>
<keyword evidence="2" id="KW-0547">Nucleotide-binding</keyword>
<organism evidence="9 10">
    <name type="scientific">Camelus dromedarius</name>
    <name type="common">Dromedary</name>
    <name type="synonym">Arabian camel</name>
    <dbReference type="NCBI Taxonomy" id="9838"/>
    <lineage>
        <taxon>Eukaryota</taxon>
        <taxon>Metazoa</taxon>
        <taxon>Chordata</taxon>
        <taxon>Craniata</taxon>
        <taxon>Vertebrata</taxon>
        <taxon>Euteleostomi</taxon>
        <taxon>Mammalia</taxon>
        <taxon>Eutheria</taxon>
        <taxon>Laurasiatheria</taxon>
        <taxon>Artiodactyla</taxon>
        <taxon>Tylopoda</taxon>
        <taxon>Camelidae</taxon>
        <taxon>Camelus</taxon>
    </lineage>
</organism>
<keyword evidence="10" id="KW-1185">Reference proteome</keyword>
<evidence type="ECO:0000256" key="3">
    <source>
        <dbReference type="ARBA" id="ARBA00022801"/>
    </source>
</evidence>
<proteinExistence type="inferred from homology"/>
<keyword evidence="3" id="KW-0378">Hydrolase</keyword>
<dbReference type="EMBL" id="JWIN03000019">
    <property type="protein sequence ID" value="KAB1262407.1"/>
    <property type="molecule type" value="Genomic_DNA"/>
</dbReference>
<dbReference type="AlphaFoldDB" id="A0A5N4CUA7"/>
<evidence type="ECO:0000313" key="9">
    <source>
        <dbReference type="EMBL" id="KAB1262407.1"/>
    </source>
</evidence>
<dbReference type="InterPro" id="IPR050534">
    <property type="entry name" value="Coronavir_polyprotein_1ab"/>
</dbReference>
<evidence type="ECO:0000256" key="6">
    <source>
        <dbReference type="SAM" id="MobiDB-lite"/>
    </source>
</evidence>
<evidence type="ECO:0000256" key="5">
    <source>
        <dbReference type="ARBA" id="ARBA00022840"/>
    </source>
</evidence>
<evidence type="ECO:0000259" key="7">
    <source>
        <dbReference type="Pfam" id="PF13086"/>
    </source>
</evidence>
<keyword evidence="5" id="KW-0067">ATP-binding</keyword>
<dbReference type="GO" id="GO:0016787">
    <property type="term" value="F:hydrolase activity"/>
    <property type="evidence" value="ECO:0007669"/>
    <property type="project" value="UniProtKB-KW"/>
</dbReference>
<protein>
    <submittedName>
        <fullName evidence="9">Helicase with zinc finger domain 2</fullName>
    </submittedName>
</protein>
<evidence type="ECO:0000313" key="10">
    <source>
        <dbReference type="Proteomes" id="UP000299084"/>
    </source>
</evidence>
<feature type="domain" description="DNA2/NAM7 helicase-like C-terminal" evidence="8">
    <location>
        <begin position="334"/>
        <end position="510"/>
    </location>
</feature>
<dbReference type="Proteomes" id="UP000299084">
    <property type="component" value="Unassembled WGS sequence"/>
</dbReference>
<name>A0A5N4CUA7_CAMDR</name>
<comment type="similarity">
    <text evidence="1">Belongs to the DNA2/NAM7 helicase family.</text>
</comment>
<keyword evidence="4 9" id="KW-0347">Helicase</keyword>
<dbReference type="SUPFAM" id="SSF50249">
    <property type="entry name" value="Nucleic acid-binding proteins"/>
    <property type="match status" value="1"/>
</dbReference>
<sequence>MELDGHYSLQVDRYTWATSPICRYMDVVLQRQILLALGQVGSPYVPGDIDELCQDFSCQYRCAQSFQRWACGLNLAAWLKTQPQSKLGFVVAAEDTCFKLFFPASHKTLLDLDPVHCSSLQPPKHPCGRPGGCGCSSYGGAALTPRSLCLEHVEQPGDGFSPCVPLVGRDWHQDVEDEAHVWEPFCCLESATRAAAENDPVTLQDVAIPCGVERTPQGQLQGTFCLEPAFLQERGIDISFGHCYPYRKVLGQAWKFELDRHRTVLFTCWHAGSSSLEDLDIRQILADEAGVASEPETLIPLVNFSQAEKVVLLGDHKQLRPVVRSELLQKLGLDRSLWQRYFRGACLWDVQYHMLSAQSSWAQGEFYERELKIWQGLGRPPSVLGHADEKGCSVIFGHLQSKEKSRLLSTDEEGEDSKAKDEEMAVGSLGEEAEELREPRVGQTSGLASPAPLVPQVCIARELPLRGTVGPKDIAILTPYNAQVAEISKRLEHQEDVPRVTVCSITKIQGGAGTGWEACARGVRRPPPSALLPGLVLTPGPL</sequence>
<dbReference type="Gene3D" id="3.40.50.300">
    <property type="entry name" value="P-loop containing nucleotide triphosphate hydrolases"/>
    <property type="match status" value="2"/>
</dbReference>
<dbReference type="PANTHER" id="PTHR43788">
    <property type="entry name" value="DNA2/NAM7 HELICASE FAMILY MEMBER"/>
    <property type="match status" value="1"/>
</dbReference>
<reference evidence="9 10" key="1">
    <citation type="journal article" date="2019" name="Mol. Ecol. Resour.">
        <title>Improving Illumina assemblies with Hi-C and long reads: an example with the North African dromedary.</title>
        <authorList>
            <person name="Elbers J.P."/>
            <person name="Rogers M.F."/>
            <person name="Perelman P.L."/>
            <person name="Proskuryakova A.A."/>
            <person name="Serdyukova N.A."/>
            <person name="Johnson W.E."/>
            <person name="Horin P."/>
            <person name="Corander J."/>
            <person name="Murphy D."/>
            <person name="Burger P.A."/>
        </authorList>
    </citation>
    <scope>NUCLEOTIDE SEQUENCE [LARGE SCALE GENOMIC DNA]</scope>
    <source>
        <strain evidence="9">Drom800</strain>
        <tissue evidence="9">Blood</tissue>
    </source>
</reference>
<feature type="domain" description="DNA2/NAM7 helicase helicase" evidence="7">
    <location>
        <begin position="256"/>
        <end position="326"/>
    </location>
</feature>
<accession>A0A5N4CUA7</accession>
<dbReference type="Pfam" id="PF13087">
    <property type="entry name" value="AAA_12"/>
    <property type="match status" value="1"/>
</dbReference>
<dbReference type="GO" id="GO:0005524">
    <property type="term" value="F:ATP binding"/>
    <property type="evidence" value="ECO:0007669"/>
    <property type="project" value="UniProtKB-KW"/>
</dbReference>
<dbReference type="Pfam" id="PF13086">
    <property type="entry name" value="AAA_11"/>
    <property type="match status" value="1"/>
</dbReference>
<gene>
    <name evidence="9" type="ORF">Cadr_000020838</name>
</gene>
<dbReference type="SUPFAM" id="SSF52540">
    <property type="entry name" value="P-loop containing nucleoside triphosphate hydrolases"/>
    <property type="match status" value="1"/>
</dbReference>
<dbReference type="InterPro" id="IPR041677">
    <property type="entry name" value="DNA2/NAM7_AAA_11"/>
</dbReference>
<dbReference type="InterPro" id="IPR012340">
    <property type="entry name" value="NA-bd_OB-fold"/>
</dbReference>
<dbReference type="PANTHER" id="PTHR43788:SF16">
    <property type="entry name" value="HELICASE WITH ZINC FINGER 2"/>
    <property type="match status" value="1"/>
</dbReference>
<evidence type="ECO:0000256" key="1">
    <source>
        <dbReference type="ARBA" id="ARBA00007913"/>
    </source>
</evidence>
<evidence type="ECO:0000256" key="2">
    <source>
        <dbReference type="ARBA" id="ARBA00022741"/>
    </source>
</evidence>
<comment type="caution">
    <text evidence="9">The sequence shown here is derived from an EMBL/GenBank/DDBJ whole genome shotgun (WGS) entry which is preliminary data.</text>
</comment>
<evidence type="ECO:0000259" key="8">
    <source>
        <dbReference type="Pfam" id="PF13087"/>
    </source>
</evidence>
<dbReference type="GO" id="GO:0043139">
    <property type="term" value="F:5'-3' DNA helicase activity"/>
    <property type="evidence" value="ECO:0007669"/>
    <property type="project" value="TreeGrafter"/>
</dbReference>
<feature type="region of interest" description="Disordered" evidence="6">
    <location>
        <begin position="405"/>
        <end position="438"/>
    </location>
</feature>
<dbReference type="InterPro" id="IPR041679">
    <property type="entry name" value="DNA2/NAM7-like_C"/>
</dbReference>